<gene>
    <name evidence="2" type="ORF">SAMN04489732_103453</name>
</gene>
<proteinExistence type="predicted"/>
<protein>
    <submittedName>
        <fullName evidence="2">Catechol 2,3-dioxygenase</fullName>
    </submittedName>
</protein>
<reference evidence="2 3" key="1">
    <citation type="submission" date="2016-10" db="EMBL/GenBank/DDBJ databases">
        <authorList>
            <person name="de Groot N.N."/>
        </authorList>
    </citation>
    <scope>NUCLEOTIDE SEQUENCE [LARGE SCALE GENOMIC DNA]</scope>
    <source>
        <strain evidence="2 3">DSM 44993</strain>
    </source>
</reference>
<evidence type="ECO:0000256" key="1">
    <source>
        <dbReference type="SAM" id="MobiDB-lite"/>
    </source>
</evidence>
<dbReference type="EMBL" id="FOEF01000003">
    <property type="protein sequence ID" value="SEP06440.1"/>
    <property type="molecule type" value="Genomic_DNA"/>
</dbReference>
<dbReference type="STRING" id="394193.SAMN04489732_103453"/>
<keyword evidence="2" id="KW-0560">Oxidoreductase</keyword>
<evidence type="ECO:0000313" key="2">
    <source>
        <dbReference type="EMBL" id="SEP06440.1"/>
    </source>
</evidence>
<organism evidence="2 3">
    <name type="scientific">Amycolatopsis saalfeldensis</name>
    <dbReference type="NCBI Taxonomy" id="394193"/>
    <lineage>
        <taxon>Bacteria</taxon>
        <taxon>Bacillati</taxon>
        <taxon>Actinomycetota</taxon>
        <taxon>Actinomycetes</taxon>
        <taxon>Pseudonocardiales</taxon>
        <taxon>Pseudonocardiaceae</taxon>
        <taxon>Amycolatopsis</taxon>
    </lineage>
</organism>
<keyword evidence="2" id="KW-0223">Dioxygenase</keyword>
<evidence type="ECO:0000313" key="3">
    <source>
        <dbReference type="Proteomes" id="UP000198582"/>
    </source>
</evidence>
<dbReference type="AlphaFoldDB" id="A0A1H8UT89"/>
<dbReference type="Proteomes" id="UP000198582">
    <property type="component" value="Unassembled WGS sequence"/>
</dbReference>
<sequence length="108" mass="11504">MGVRRPDHVTFLAAEPGPDDGSVAAQWPTFTNKSYDLVCTGDRTGGNGRLHHIAFAADICFGPLTRLILAPDRRPITRTPAERAKGQAWGPKTIGSFHTRGTPPVGGA</sequence>
<accession>A0A1H8UT89</accession>
<name>A0A1H8UT89_9PSEU</name>
<dbReference type="GO" id="GO:0051213">
    <property type="term" value="F:dioxygenase activity"/>
    <property type="evidence" value="ECO:0007669"/>
    <property type="project" value="UniProtKB-KW"/>
</dbReference>
<feature type="region of interest" description="Disordered" evidence="1">
    <location>
        <begin position="78"/>
        <end position="108"/>
    </location>
</feature>
<feature type="region of interest" description="Disordered" evidence="1">
    <location>
        <begin position="1"/>
        <end position="23"/>
    </location>
</feature>
<keyword evidence="3" id="KW-1185">Reference proteome</keyword>